<evidence type="ECO:0000313" key="6">
    <source>
        <dbReference type="Ensembl" id="ENSSFOP00015046650.1"/>
    </source>
</evidence>
<dbReference type="GO" id="GO:0003231">
    <property type="term" value="P:cardiac ventricle development"/>
    <property type="evidence" value="ECO:0007669"/>
    <property type="project" value="TreeGrafter"/>
</dbReference>
<dbReference type="GO" id="GO:0016020">
    <property type="term" value="C:membrane"/>
    <property type="evidence" value="ECO:0007669"/>
    <property type="project" value="UniProtKB-SubCell"/>
</dbReference>
<reference evidence="6" key="3">
    <citation type="submission" date="2025-09" db="UniProtKB">
        <authorList>
            <consortium name="Ensembl"/>
        </authorList>
    </citation>
    <scope>IDENTIFICATION</scope>
</reference>
<dbReference type="GO" id="GO:1903779">
    <property type="term" value="P:regulation of cardiac conduction"/>
    <property type="evidence" value="ECO:0007669"/>
    <property type="project" value="TreeGrafter"/>
</dbReference>
<dbReference type="PANTHER" id="PTHR21706:SF15">
    <property type="entry name" value="TRANSMEMBRANE PROTEIN 65"/>
    <property type="match status" value="1"/>
</dbReference>
<protein>
    <submittedName>
        <fullName evidence="6">Transmembrane protein 65</fullName>
    </submittedName>
</protein>
<evidence type="ECO:0000256" key="5">
    <source>
        <dbReference type="SAM" id="Phobius"/>
    </source>
</evidence>
<comment type="subcellular location">
    <subcellularLocation>
        <location evidence="1">Membrane</location>
        <topology evidence="1">Multi-pass membrane protein</topology>
    </subcellularLocation>
</comment>
<dbReference type="GeneTree" id="ENSGT00390000017802"/>
<reference evidence="6" key="2">
    <citation type="submission" date="2025-08" db="UniProtKB">
        <authorList>
            <consortium name="Ensembl"/>
        </authorList>
    </citation>
    <scope>IDENTIFICATION</scope>
</reference>
<name>A0A8C9VEI8_SCLFO</name>
<dbReference type="OrthoDB" id="430821at2759"/>
<evidence type="ECO:0000256" key="4">
    <source>
        <dbReference type="ARBA" id="ARBA00023136"/>
    </source>
</evidence>
<dbReference type="GO" id="GO:0005739">
    <property type="term" value="C:mitochondrion"/>
    <property type="evidence" value="ECO:0007669"/>
    <property type="project" value="TreeGrafter"/>
</dbReference>
<keyword evidence="2 5" id="KW-0812">Transmembrane</keyword>
<dbReference type="GeneID" id="108919243"/>
<dbReference type="Ensembl" id="ENSSFOT00015052650.1">
    <property type="protein sequence ID" value="ENSSFOP00015046650.1"/>
    <property type="gene ID" value="ENSSFOG00015030564.1"/>
</dbReference>
<reference evidence="6 7" key="1">
    <citation type="submission" date="2019-04" db="EMBL/GenBank/DDBJ databases">
        <authorList>
            <consortium name="Wellcome Sanger Institute Data Sharing"/>
        </authorList>
    </citation>
    <scope>NUCLEOTIDE SEQUENCE [LARGE SCALE GENOMIC DNA]</scope>
</reference>
<evidence type="ECO:0000256" key="3">
    <source>
        <dbReference type="ARBA" id="ARBA00022989"/>
    </source>
</evidence>
<dbReference type="InterPro" id="IPR019537">
    <property type="entry name" value="TMEM65"/>
</dbReference>
<keyword evidence="7" id="KW-1185">Reference proteome</keyword>
<keyword evidence="3 5" id="KW-1133">Transmembrane helix</keyword>
<feature type="transmembrane region" description="Helical" evidence="5">
    <location>
        <begin position="134"/>
        <end position="153"/>
    </location>
</feature>
<dbReference type="PANTHER" id="PTHR21706">
    <property type="entry name" value="TRANSMEMBRANE PROTEIN 65"/>
    <property type="match status" value="1"/>
</dbReference>
<organism evidence="6 7">
    <name type="scientific">Scleropages formosus</name>
    <name type="common">Asian bonytongue</name>
    <name type="synonym">Osteoglossum formosum</name>
    <dbReference type="NCBI Taxonomy" id="113540"/>
    <lineage>
        <taxon>Eukaryota</taxon>
        <taxon>Metazoa</taxon>
        <taxon>Chordata</taxon>
        <taxon>Craniata</taxon>
        <taxon>Vertebrata</taxon>
        <taxon>Euteleostomi</taxon>
        <taxon>Actinopterygii</taxon>
        <taxon>Neopterygii</taxon>
        <taxon>Teleostei</taxon>
        <taxon>Osteoglossocephala</taxon>
        <taxon>Osteoglossomorpha</taxon>
        <taxon>Osteoglossiformes</taxon>
        <taxon>Osteoglossidae</taxon>
        <taxon>Scleropages</taxon>
    </lineage>
</organism>
<dbReference type="RefSeq" id="XP_029104276.1">
    <property type="nucleotide sequence ID" value="XM_029248443.1"/>
</dbReference>
<evidence type="ECO:0000313" key="7">
    <source>
        <dbReference type="Proteomes" id="UP000694397"/>
    </source>
</evidence>
<proteinExistence type="predicted"/>
<keyword evidence="4 5" id="KW-0472">Membrane</keyword>
<evidence type="ECO:0000256" key="1">
    <source>
        <dbReference type="ARBA" id="ARBA00004141"/>
    </source>
</evidence>
<feature type="transmembrane region" description="Helical" evidence="5">
    <location>
        <begin position="198"/>
        <end position="218"/>
    </location>
</feature>
<dbReference type="Proteomes" id="UP000694397">
    <property type="component" value="Chromosome 23"/>
</dbReference>
<evidence type="ECO:0000256" key="2">
    <source>
        <dbReference type="ARBA" id="ARBA00022692"/>
    </source>
</evidence>
<accession>A0A8C9VEI8</accession>
<dbReference type="Pfam" id="PF10507">
    <property type="entry name" value="TMEM65"/>
    <property type="match status" value="1"/>
</dbReference>
<sequence length="236" mass="25582">MLPSLRKAMRCAFVMTPRVSRVRVRGEPSTARAPLPLTFVLSRRLGTHPHKEPMEPLNSPRGARDFIYSLHPSERSCLLKELHRFESMAIAQEKLEVAPPTAAQLRYVLLHNAIPFVGFGFLDNAIMIAAGTQIELSIGVVFGISTMAAAALGNLVSDLAGLGLAGYVEALASRLGMQIPDLTPKQADMWQTRVSSHMGKAVGVTIGCLLGMFPLLFLNDNDEEEQKSKSSEAGGD</sequence>
<gene>
    <name evidence="6" type="primary">TMEM65</name>
    <name evidence="6" type="synonym">tmem65</name>
</gene>
<dbReference type="AlphaFoldDB" id="A0A8C9VEI8"/>
<dbReference type="RefSeq" id="XP_029104275.1">
    <property type="nucleotide sequence ID" value="XM_029248442.1"/>
</dbReference>